<reference evidence="9" key="1">
    <citation type="journal article" date="2018" name="J. Anim. Genet.">
        <title>Acquired interbacterial defense systems protect against interspecies antagonism in the human gut microbiome.</title>
        <authorList>
            <person name="Ross B.D."/>
            <person name="Verster A.J."/>
            <person name="Radey M.C."/>
            <person name="Schmidtke D.T."/>
            <person name="Pope C.E."/>
            <person name="Hoffman L.R."/>
            <person name="Hajjar A."/>
            <person name="Peterson S.B."/>
            <person name="Borenstein E."/>
            <person name="Mougous J."/>
        </authorList>
    </citation>
    <scope>NUCLEOTIDE SEQUENCE [LARGE SCALE GENOMIC DNA]</scope>
    <source>
        <strain evidence="9">3725 D1 iv</strain>
    </source>
</reference>
<comment type="similarity">
    <text evidence="7">Belongs to the TonB-dependent receptor family.</text>
</comment>
<dbReference type="Gene3D" id="2.170.130.10">
    <property type="entry name" value="TonB-dependent receptor, plug domain"/>
    <property type="match status" value="1"/>
</dbReference>
<evidence type="ECO:0000256" key="7">
    <source>
        <dbReference type="PROSITE-ProRule" id="PRU01360"/>
    </source>
</evidence>
<keyword evidence="6 7" id="KW-0998">Cell outer membrane</keyword>
<dbReference type="AlphaFoldDB" id="A0A413V037"/>
<proteinExistence type="inferred from homology"/>
<evidence type="ECO:0000256" key="5">
    <source>
        <dbReference type="ARBA" id="ARBA00023136"/>
    </source>
</evidence>
<keyword evidence="8" id="KW-0675">Receptor</keyword>
<keyword evidence="2 7" id="KW-0813">Transport</keyword>
<dbReference type="InterPro" id="IPR023996">
    <property type="entry name" value="TonB-dep_OMP_SusC/RagA"/>
</dbReference>
<evidence type="ECO:0000256" key="2">
    <source>
        <dbReference type="ARBA" id="ARBA00022448"/>
    </source>
</evidence>
<organism evidence="8 9">
    <name type="scientific">Bacteroides ovatus</name>
    <dbReference type="NCBI Taxonomy" id="28116"/>
    <lineage>
        <taxon>Bacteria</taxon>
        <taxon>Pseudomonadati</taxon>
        <taxon>Bacteroidota</taxon>
        <taxon>Bacteroidia</taxon>
        <taxon>Bacteroidales</taxon>
        <taxon>Bacteroidaceae</taxon>
        <taxon>Bacteroides</taxon>
    </lineage>
</organism>
<dbReference type="InterPro" id="IPR036942">
    <property type="entry name" value="Beta-barrel_TonB_sf"/>
</dbReference>
<keyword evidence="5 7" id="KW-0472">Membrane</keyword>
<evidence type="ECO:0000313" key="8">
    <source>
        <dbReference type="EMBL" id="QDM09005.1"/>
    </source>
</evidence>
<dbReference type="GO" id="GO:0009279">
    <property type="term" value="C:cell outer membrane"/>
    <property type="evidence" value="ECO:0007669"/>
    <property type="project" value="UniProtKB-SubCell"/>
</dbReference>
<accession>A0A413V037</accession>
<sequence>MKNNSQIRAKSKYLTNIGLRFLLLCILLTSYLPKVSAEDGFMLLQSTNVTLNLTNVSLETLFKTLERKSNYVFFFKENVLQENEKVTVKAQNESVVSILNRILPPRQLTYTVKGRQVIIVRLPRKEERKSETPVEFKEYTVKGTVIDATGQPLPGVNITVQGTTQGATTDLSGSFTLQIKDSKRVLLVASYIGFSTKKVWVSGETHSLKIMLEESSASLNEVVVVGYGTQKKLNLTGAVTTASGEILENRPIGNIAQGLQGMVPNLNITFNSGQPNQAAKINIRGNTSLNGGNALILVDGVEISDLSLVNPQDVESVSVLKDASAAAVYGARAAFGVMLVTTKKGKRNQKTRVTYSNNLSWSSPARLPEMPRSDVWARMWNKISDYDSPGSYYFNEKFMKALDAHIADPEHNPAILVDTEGIQHSSYTPATPGWAYVGNTDWLDEFYRKSAFMQQHNASLSGGTERNNYYASIGYKDQSGIFRYGNDSYKRFNLSFNFDTKITDWLDMSFSTRMSNIKNDEPYMDNGGSDAVTWYYEVYRMYPTLSVFLPNGDFAGIYLNGGNYNIIGKMALAGRNKKETWDQWYTGRFDLHPMKGLSVKGDYSWNRYSTVQKFHRKEMTQTFPEGRDPYLVETPNYVRNYNSNNIYQAINVWAEYKKSFNDVHNLSLMAGYNQEEKTYASTSYTMTDLYDNEMPISDLAINYKENEEGSDIWRVQGAFFRLNYDYRSKYLLEVNGRYDGSSKYAKHDRWAFFPSASVGWRISEEKFFKSLSKVVDNLKIRASIGALGNQITDGNHSFMSIISGKVLTNYMMDGKIVNGLNIPTLPSMVTWEKVITKDIGLDWSLFKNRLFGSFDFYVRDTKDMVRSVTLPAVLGTSGGKENIADMRTVGWELEMTWKDRIQNVLGSPLDYSLTVGLSDYQAEITKYDNPNGSLASGMYHKGQKLGEIWGYVTDGYIQDDFEAAKMNYLQKFISSKWYPGDIRYKDLNGDGIIDKGKVTLDNPGDQKVIGNSTPRYRFNLQGGIGWHGFDIRAIFEGVMKRDLWTGSDVFWGFSRGIYNSNVTQYHIDNTWTYENPTAYYPRPNTDGNGRSRQVQTKYLQNAAYIRLKDITLSYNIPRKWLSKLKMEQIRVYVSGMNLWEKTGLPPFMTPDIVDQITSEGVSLQSENAGKQYAFMRSYSFGINITF</sequence>
<dbReference type="Gene3D" id="2.60.40.1120">
    <property type="entry name" value="Carboxypeptidase-like, regulatory domain"/>
    <property type="match status" value="1"/>
</dbReference>
<dbReference type="SUPFAM" id="SSF49464">
    <property type="entry name" value="Carboxypeptidase regulatory domain-like"/>
    <property type="match status" value="1"/>
</dbReference>
<dbReference type="InterPro" id="IPR023997">
    <property type="entry name" value="TonB-dep_OMP_SusC/RagA_CS"/>
</dbReference>
<dbReference type="Gene3D" id="3.55.50.30">
    <property type="match status" value="1"/>
</dbReference>
<dbReference type="Pfam" id="PF13715">
    <property type="entry name" value="CarbopepD_reg_2"/>
    <property type="match status" value="1"/>
</dbReference>
<dbReference type="InterPro" id="IPR008969">
    <property type="entry name" value="CarboxyPept-like_regulatory"/>
</dbReference>
<dbReference type="InterPro" id="IPR037066">
    <property type="entry name" value="Plug_dom_sf"/>
</dbReference>
<evidence type="ECO:0000256" key="6">
    <source>
        <dbReference type="ARBA" id="ARBA00023237"/>
    </source>
</evidence>
<dbReference type="Pfam" id="PF07715">
    <property type="entry name" value="Plug"/>
    <property type="match status" value="1"/>
</dbReference>
<protein>
    <submittedName>
        <fullName evidence="8">TonB-dependent receptor</fullName>
    </submittedName>
</protein>
<dbReference type="Gene3D" id="2.40.170.20">
    <property type="entry name" value="TonB-dependent receptor, beta-barrel domain"/>
    <property type="match status" value="1"/>
</dbReference>
<evidence type="ECO:0000256" key="1">
    <source>
        <dbReference type="ARBA" id="ARBA00004571"/>
    </source>
</evidence>
<gene>
    <name evidence="8" type="ORF">DYI28_09935</name>
</gene>
<evidence type="ECO:0000256" key="3">
    <source>
        <dbReference type="ARBA" id="ARBA00022452"/>
    </source>
</evidence>
<evidence type="ECO:0000313" key="9">
    <source>
        <dbReference type="Proteomes" id="UP000318823"/>
    </source>
</evidence>
<dbReference type="Proteomes" id="UP000318823">
    <property type="component" value="Chromosome"/>
</dbReference>
<comment type="subcellular location">
    <subcellularLocation>
        <location evidence="1 7">Cell outer membrane</location>
        <topology evidence="1 7">Multi-pass membrane protein</topology>
    </subcellularLocation>
</comment>
<keyword evidence="4 7" id="KW-0812">Transmembrane</keyword>
<dbReference type="PROSITE" id="PS52016">
    <property type="entry name" value="TONB_DEPENDENT_REC_3"/>
    <property type="match status" value="1"/>
</dbReference>
<dbReference type="InterPro" id="IPR039426">
    <property type="entry name" value="TonB-dep_rcpt-like"/>
</dbReference>
<keyword evidence="3 7" id="KW-1134">Transmembrane beta strand</keyword>
<dbReference type="NCBIfam" id="TIGR04057">
    <property type="entry name" value="SusC_RagA_signa"/>
    <property type="match status" value="1"/>
</dbReference>
<dbReference type="InterPro" id="IPR012910">
    <property type="entry name" value="Plug_dom"/>
</dbReference>
<name>A0A413V037_BACOV</name>
<dbReference type="NCBIfam" id="TIGR04056">
    <property type="entry name" value="OMP_RagA_SusC"/>
    <property type="match status" value="1"/>
</dbReference>
<evidence type="ECO:0000256" key="4">
    <source>
        <dbReference type="ARBA" id="ARBA00022692"/>
    </source>
</evidence>
<dbReference type="EMBL" id="CP041395">
    <property type="protein sequence ID" value="QDM09005.1"/>
    <property type="molecule type" value="Genomic_DNA"/>
</dbReference>
<dbReference type="SUPFAM" id="SSF56935">
    <property type="entry name" value="Porins"/>
    <property type="match status" value="1"/>
</dbReference>